<feature type="domain" description="HAMP" evidence="9">
    <location>
        <begin position="211"/>
        <end position="264"/>
    </location>
</feature>
<dbReference type="OrthoDB" id="3289104at2"/>
<feature type="compositionally biased region" description="Low complexity" evidence="6">
    <location>
        <begin position="401"/>
        <end position="415"/>
    </location>
</feature>
<dbReference type="RefSeq" id="WP_131571740.1">
    <property type="nucleotide sequence ID" value="NZ_JAINFK010000010.1"/>
</dbReference>
<protein>
    <submittedName>
        <fullName evidence="10">Methyl-accepting chemotaxis protein</fullName>
    </submittedName>
</protein>
<proteinExistence type="inferred from homology"/>
<evidence type="ECO:0000256" key="4">
    <source>
        <dbReference type="PROSITE-ProRule" id="PRU00284"/>
    </source>
</evidence>
<feature type="domain" description="Methyl-accepting transducer" evidence="8">
    <location>
        <begin position="349"/>
        <end position="578"/>
    </location>
</feature>
<evidence type="ECO:0000256" key="5">
    <source>
        <dbReference type="SAM" id="Coils"/>
    </source>
</evidence>
<dbReference type="Proteomes" id="UP000291301">
    <property type="component" value="Unassembled WGS sequence"/>
</dbReference>
<dbReference type="SUPFAM" id="SSF158472">
    <property type="entry name" value="HAMP domain-like"/>
    <property type="match status" value="1"/>
</dbReference>
<keyword evidence="7" id="KW-1133">Transmembrane helix</keyword>
<keyword evidence="7" id="KW-0472">Membrane</keyword>
<dbReference type="Gene3D" id="1.10.287.950">
    <property type="entry name" value="Methyl-accepting chemotaxis protein"/>
    <property type="match status" value="1"/>
</dbReference>
<comment type="similarity">
    <text evidence="3">Belongs to the methyl-accepting chemotaxis (MCP) protein family.</text>
</comment>
<evidence type="ECO:0000256" key="2">
    <source>
        <dbReference type="ARBA" id="ARBA00022500"/>
    </source>
</evidence>
<evidence type="ECO:0000256" key="6">
    <source>
        <dbReference type="SAM" id="MobiDB-lite"/>
    </source>
</evidence>
<dbReference type="GO" id="GO:0004888">
    <property type="term" value="F:transmembrane signaling receptor activity"/>
    <property type="evidence" value="ECO:0007669"/>
    <property type="project" value="InterPro"/>
</dbReference>
<dbReference type="CDD" id="cd06225">
    <property type="entry name" value="HAMP"/>
    <property type="match status" value="1"/>
</dbReference>
<gene>
    <name evidence="10" type="ORF">E0D97_17595</name>
</gene>
<feature type="region of interest" description="Disordered" evidence="6">
    <location>
        <begin position="391"/>
        <end position="415"/>
    </location>
</feature>
<dbReference type="CDD" id="cd11386">
    <property type="entry name" value="MCP_signal"/>
    <property type="match status" value="1"/>
</dbReference>
<sequence>MKLSKFKIGAKFAVTFALLIGMFLAIAGTAFMSLRTIEEADGWNVHTYNVLGHSDTLIASVVNQETGVRGYLVSGDENFLEPYIAGKADFQKALKTLLEITSDNPAQQARLQKVGQLENDWRTEIAEREIALMKNPATVEQAREIEASGAGKGLMDALRAAHAEFDTAESSLLVSRTATKDNASAFAEWAIVLGSLFIVAIASVLGFVLTRHVGSAVSSLTEVMRKLAAGDNSVDVPFEGRGDEIGEMAQSVLVFKNAAIEKDRMEREADENRNLTEKERAEREAAKAAEAATLNEAIEALAGGLQQLSEGNLTARIDKPFTESLDRLRVDFNESVEKLAETLSEVKVNIDTIHANAGEMRTAVESLSSRTEQQAAALEETSASLEEITSTVKSSSERAQEATTKAAEAKSASDSSTKVVSDAVEAMGRIENASGEIAKIIGVIDEIAFQTNLLALNAGVEAARAGEAGKGFAVVAQEVRELAQRSASAAKEIKDLIGKSTDEVESGVELVKATGEALTKIAEQVTDISDHIASIATAAREQSTGLQEVNAAVGQMDQVTQQNAAMVEETTAVTHRLASDADGLTALVGRFTMAGGKASASRPAAANDENDAPVKSPAKSMMSKVKRAFSGNAAVAEEWEDF</sequence>
<evidence type="ECO:0000313" key="10">
    <source>
        <dbReference type="EMBL" id="TCD10965.1"/>
    </source>
</evidence>
<dbReference type="PROSITE" id="PS50111">
    <property type="entry name" value="CHEMOTAXIS_TRANSDUC_2"/>
    <property type="match status" value="1"/>
</dbReference>
<keyword evidence="2" id="KW-0145">Chemotaxis</keyword>
<comment type="subcellular location">
    <subcellularLocation>
        <location evidence="1">Membrane</location>
    </subcellularLocation>
</comment>
<keyword evidence="5" id="KW-0175">Coiled coil</keyword>
<evidence type="ECO:0000313" key="11">
    <source>
        <dbReference type="Proteomes" id="UP000291301"/>
    </source>
</evidence>
<dbReference type="InterPro" id="IPR004090">
    <property type="entry name" value="Chemotax_Me-accpt_rcpt"/>
</dbReference>
<dbReference type="SUPFAM" id="SSF58104">
    <property type="entry name" value="Methyl-accepting chemotaxis protein (MCP) signaling domain"/>
    <property type="match status" value="1"/>
</dbReference>
<dbReference type="InterPro" id="IPR051310">
    <property type="entry name" value="MCP_chemotaxis"/>
</dbReference>
<dbReference type="GO" id="GO:0016020">
    <property type="term" value="C:membrane"/>
    <property type="evidence" value="ECO:0007669"/>
    <property type="project" value="UniProtKB-SubCell"/>
</dbReference>
<dbReference type="SMART" id="SM00304">
    <property type="entry name" value="HAMP"/>
    <property type="match status" value="2"/>
</dbReference>
<dbReference type="EMBL" id="SJST01000011">
    <property type="protein sequence ID" value="TCD10965.1"/>
    <property type="molecule type" value="Genomic_DNA"/>
</dbReference>
<keyword evidence="7" id="KW-0812">Transmembrane</keyword>
<dbReference type="PANTHER" id="PTHR43531">
    <property type="entry name" value="PROTEIN ICFG"/>
    <property type="match status" value="1"/>
</dbReference>
<dbReference type="PANTHER" id="PTHR43531:SF11">
    <property type="entry name" value="METHYL-ACCEPTING CHEMOTAXIS PROTEIN 3"/>
    <property type="match status" value="1"/>
</dbReference>
<dbReference type="Pfam" id="PF05227">
    <property type="entry name" value="CHASE3"/>
    <property type="match status" value="1"/>
</dbReference>
<feature type="transmembrane region" description="Helical" evidence="7">
    <location>
        <begin position="12"/>
        <end position="34"/>
    </location>
</feature>
<dbReference type="CDD" id="cd19410">
    <property type="entry name" value="HK9-like_sensor"/>
    <property type="match status" value="1"/>
</dbReference>
<dbReference type="InterPro" id="IPR007891">
    <property type="entry name" value="CHASE3"/>
</dbReference>
<evidence type="ECO:0000256" key="1">
    <source>
        <dbReference type="ARBA" id="ARBA00004370"/>
    </source>
</evidence>
<feature type="region of interest" description="Disordered" evidence="6">
    <location>
        <begin position="598"/>
        <end position="622"/>
    </location>
</feature>
<evidence type="ECO:0000256" key="7">
    <source>
        <dbReference type="SAM" id="Phobius"/>
    </source>
</evidence>
<feature type="coiled-coil region" evidence="5">
    <location>
        <begin position="255"/>
        <end position="292"/>
    </location>
</feature>
<feature type="transmembrane region" description="Helical" evidence="7">
    <location>
        <begin position="189"/>
        <end position="209"/>
    </location>
</feature>
<name>A0A4R0P2B9_9HYPH</name>
<feature type="domain" description="HAMP" evidence="9">
    <location>
        <begin position="292"/>
        <end position="344"/>
    </location>
</feature>
<dbReference type="GO" id="GO:0006935">
    <property type="term" value="P:chemotaxis"/>
    <property type="evidence" value="ECO:0007669"/>
    <property type="project" value="UniProtKB-KW"/>
</dbReference>
<dbReference type="PRINTS" id="PR00260">
    <property type="entry name" value="CHEMTRNSDUCR"/>
</dbReference>
<dbReference type="Pfam" id="PF00015">
    <property type="entry name" value="MCPsignal"/>
    <property type="match status" value="1"/>
</dbReference>
<dbReference type="FunFam" id="1.10.287.950:FF:000001">
    <property type="entry name" value="Methyl-accepting chemotaxis sensory transducer"/>
    <property type="match status" value="1"/>
</dbReference>
<dbReference type="SMART" id="SM00283">
    <property type="entry name" value="MA"/>
    <property type="match status" value="1"/>
</dbReference>
<dbReference type="GO" id="GO:0007165">
    <property type="term" value="P:signal transduction"/>
    <property type="evidence" value="ECO:0007669"/>
    <property type="project" value="UniProtKB-KW"/>
</dbReference>
<comment type="caution">
    <text evidence="10">The sequence shown here is derived from an EMBL/GenBank/DDBJ whole genome shotgun (WGS) entry which is preliminary data.</text>
</comment>
<dbReference type="InterPro" id="IPR004089">
    <property type="entry name" value="MCPsignal_dom"/>
</dbReference>
<reference evidence="10 11" key="1">
    <citation type="journal article" date="2015" name="Antonie Van Leeuwenhoek">
        <title>Oricola cellulosilytica gen. nov., sp. nov., a cellulose-degrading bacterium of the family Phyllobacteriaceae isolated from surface seashore water, and emended descriptions of Mesorhizobium loti and Phyllobacterium myrsinacearum.</title>
        <authorList>
            <person name="Hameed A."/>
            <person name="Shahina M."/>
            <person name="Lai W.A."/>
            <person name="Lin S.Y."/>
            <person name="Young L.S."/>
            <person name="Liu Y.C."/>
            <person name="Hsu Y.H."/>
            <person name="Young C.C."/>
        </authorList>
    </citation>
    <scope>NUCLEOTIDE SEQUENCE [LARGE SCALE GENOMIC DNA]</scope>
    <source>
        <strain evidence="10 11">KCTC 52183</strain>
    </source>
</reference>
<evidence type="ECO:0000259" key="9">
    <source>
        <dbReference type="PROSITE" id="PS50885"/>
    </source>
</evidence>
<dbReference type="Pfam" id="PF00672">
    <property type="entry name" value="HAMP"/>
    <property type="match status" value="1"/>
</dbReference>
<dbReference type="AlphaFoldDB" id="A0A4R0P2B9"/>
<dbReference type="InterPro" id="IPR003660">
    <property type="entry name" value="HAMP_dom"/>
</dbReference>
<dbReference type="PROSITE" id="PS50885">
    <property type="entry name" value="HAMP"/>
    <property type="match status" value="2"/>
</dbReference>
<organism evidence="10 11">
    <name type="scientific">Oricola cellulosilytica</name>
    <dbReference type="NCBI Taxonomy" id="1429082"/>
    <lineage>
        <taxon>Bacteria</taxon>
        <taxon>Pseudomonadati</taxon>
        <taxon>Pseudomonadota</taxon>
        <taxon>Alphaproteobacteria</taxon>
        <taxon>Hyphomicrobiales</taxon>
        <taxon>Ahrensiaceae</taxon>
        <taxon>Oricola</taxon>
    </lineage>
</organism>
<evidence type="ECO:0000256" key="3">
    <source>
        <dbReference type="ARBA" id="ARBA00029447"/>
    </source>
</evidence>
<dbReference type="Gene3D" id="6.10.340.10">
    <property type="match status" value="1"/>
</dbReference>
<accession>A0A4R0P2B9</accession>
<keyword evidence="4" id="KW-0807">Transducer</keyword>
<keyword evidence="11" id="KW-1185">Reference proteome</keyword>
<evidence type="ECO:0000259" key="8">
    <source>
        <dbReference type="PROSITE" id="PS50111"/>
    </source>
</evidence>